<dbReference type="Pfam" id="PF00293">
    <property type="entry name" value="NUDIX"/>
    <property type="match status" value="1"/>
</dbReference>
<dbReference type="Gene3D" id="3.90.79.10">
    <property type="entry name" value="Nucleoside Triphosphate Pyrophosphohydrolase"/>
    <property type="match status" value="1"/>
</dbReference>
<comment type="similarity">
    <text evidence="2 5">Belongs to the Nudix hydrolase family.</text>
</comment>
<evidence type="ECO:0000313" key="7">
    <source>
        <dbReference type="EMBL" id="SES01609.1"/>
    </source>
</evidence>
<dbReference type="InterPro" id="IPR020476">
    <property type="entry name" value="Nudix_hydrolase"/>
</dbReference>
<dbReference type="PROSITE" id="PS51462">
    <property type="entry name" value="NUDIX"/>
    <property type="match status" value="1"/>
</dbReference>
<dbReference type="Proteomes" id="UP000198815">
    <property type="component" value="Unassembled WGS sequence"/>
</dbReference>
<dbReference type="PANTHER" id="PTHR43046">
    <property type="entry name" value="GDP-MANNOSE MANNOSYL HYDROLASE"/>
    <property type="match status" value="1"/>
</dbReference>
<dbReference type="InterPro" id="IPR015797">
    <property type="entry name" value="NUDIX_hydrolase-like_dom_sf"/>
</dbReference>
<evidence type="ECO:0000313" key="8">
    <source>
        <dbReference type="Proteomes" id="UP000198815"/>
    </source>
</evidence>
<accession>A0A1H9TWW0</accession>
<keyword evidence="4" id="KW-0460">Magnesium</keyword>
<dbReference type="PROSITE" id="PS00893">
    <property type="entry name" value="NUDIX_BOX"/>
    <property type="match status" value="1"/>
</dbReference>
<keyword evidence="8" id="KW-1185">Reference proteome</keyword>
<evidence type="ECO:0000259" key="6">
    <source>
        <dbReference type="PROSITE" id="PS51462"/>
    </source>
</evidence>
<evidence type="ECO:0000256" key="5">
    <source>
        <dbReference type="RuleBase" id="RU003476"/>
    </source>
</evidence>
<dbReference type="SUPFAM" id="SSF55811">
    <property type="entry name" value="Nudix"/>
    <property type="match status" value="1"/>
</dbReference>
<dbReference type="PRINTS" id="PR00502">
    <property type="entry name" value="NUDIXFAMILY"/>
</dbReference>
<dbReference type="RefSeq" id="WP_091971185.1">
    <property type="nucleotide sequence ID" value="NZ_FOGZ01000030.1"/>
</dbReference>
<evidence type="ECO:0000256" key="1">
    <source>
        <dbReference type="ARBA" id="ARBA00001946"/>
    </source>
</evidence>
<proteinExistence type="inferred from homology"/>
<dbReference type="GO" id="GO:0016787">
    <property type="term" value="F:hydrolase activity"/>
    <property type="evidence" value="ECO:0007669"/>
    <property type="project" value="UniProtKB-KW"/>
</dbReference>
<dbReference type="CDD" id="cd04685">
    <property type="entry name" value="NUDIX_Hydrolase"/>
    <property type="match status" value="1"/>
</dbReference>
<dbReference type="STRING" id="64702.SAMN05443377_13025"/>
<name>A0A1H9TWW0_9ACTN</name>
<organism evidence="7 8">
    <name type="scientific">Propionibacterium cyclohexanicum</name>
    <dbReference type="NCBI Taxonomy" id="64702"/>
    <lineage>
        <taxon>Bacteria</taxon>
        <taxon>Bacillati</taxon>
        <taxon>Actinomycetota</taxon>
        <taxon>Actinomycetes</taxon>
        <taxon>Propionibacteriales</taxon>
        <taxon>Propionibacteriaceae</taxon>
        <taxon>Propionibacterium</taxon>
    </lineage>
</organism>
<dbReference type="AlphaFoldDB" id="A0A1H9TWW0"/>
<gene>
    <name evidence="7" type="ORF">SAMN05443377_13025</name>
</gene>
<evidence type="ECO:0000256" key="3">
    <source>
        <dbReference type="ARBA" id="ARBA00022801"/>
    </source>
</evidence>
<comment type="cofactor">
    <cofactor evidence="1">
        <name>Mg(2+)</name>
        <dbReference type="ChEBI" id="CHEBI:18420"/>
    </cofactor>
</comment>
<evidence type="ECO:0000256" key="4">
    <source>
        <dbReference type="ARBA" id="ARBA00022842"/>
    </source>
</evidence>
<dbReference type="OrthoDB" id="9804442at2"/>
<dbReference type="InterPro" id="IPR000086">
    <property type="entry name" value="NUDIX_hydrolase_dom"/>
</dbReference>
<reference evidence="8" key="1">
    <citation type="submission" date="2016-10" db="EMBL/GenBank/DDBJ databases">
        <authorList>
            <person name="Varghese N."/>
            <person name="Submissions S."/>
        </authorList>
    </citation>
    <scope>NUCLEOTIDE SEQUENCE [LARGE SCALE GENOMIC DNA]</scope>
    <source>
        <strain evidence="8">DSM 16859</strain>
    </source>
</reference>
<dbReference type="PANTHER" id="PTHR43046:SF12">
    <property type="entry name" value="GDP-MANNOSE MANNOSYL HYDROLASE"/>
    <property type="match status" value="1"/>
</dbReference>
<dbReference type="EMBL" id="FOGZ01000030">
    <property type="protein sequence ID" value="SES01609.1"/>
    <property type="molecule type" value="Genomic_DNA"/>
</dbReference>
<feature type="domain" description="Nudix hydrolase" evidence="6">
    <location>
        <begin position="27"/>
        <end position="167"/>
    </location>
</feature>
<dbReference type="InterPro" id="IPR020084">
    <property type="entry name" value="NUDIX_hydrolase_CS"/>
</dbReference>
<evidence type="ECO:0000256" key="2">
    <source>
        <dbReference type="ARBA" id="ARBA00005582"/>
    </source>
</evidence>
<protein>
    <submittedName>
        <fullName evidence="7">ADP-ribose pyrophosphatase YjhB, NUDIX family</fullName>
    </submittedName>
</protein>
<sequence>MTSGVSNPDDMPHRSFVTVLPQNRPVRTRRASRVLVLAGDRVLLEEDTDPGCPGITWWVTPGGGVDAGEDFRQAAVRELREETGLHIGHDDLEGPVGRRVAHHGYSDQVLVQEEFFFIVRTARFRVDTSGYTPEERQTLARTAWLTRDELAERIVWPELLPRLWDIAPGEFLDMGHVEESTVPLTSSQRDF</sequence>
<keyword evidence="3 5" id="KW-0378">Hydrolase</keyword>